<evidence type="ECO:0000313" key="1">
    <source>
        <dbReference type="EMBL" id="EKC24688.1"/>
    </source>
</evidence>
<accession>K1PSS8</accession>
<proteinExistence type="predicted"/>
<sequence length="62" mass="7109">MVEASTPRKLVVSLQTANKLCCKRKCESHNNCKNNYYTEDSISSSEAKLLRKNLDFIQTRIS</sequence>
<dbReference type="HOGENOM" id="CLU_2906235_0_0_1"/>
<protein>
    <submittedName>
        <fullName evidence="1">Uncharacterized protein</fullName>
    </submittedName>
</protein>
<dbReference type="AlphaFoldDB" id="K1PSS8"/>
<reference evidence="1" key="1">
    <citation type="journal article" date="2012" name="Nature">
        <title>The oyster genome reveals stress adaptation and complexity of shell formation.</title>
        <authorList>
            <person name="Zhang G."/>
            <person name="Fang X."/>
            <person name="Guo X."/>
            <person name="Li L."/>
            <person name="Luo R."/>
            <person name="Xu F."/>
            <person name="Yang P."/>
            <person name="Zhang L."/>
            <person name="Wang X."/>
            <person name="Qi H."/>
            <person name="Xiong Z."/>
            <person name="Que H."/>
            <person name="Xie Y."/>
            <person name="Holland P.W."/>
            <person name="Paps J."/>
            <person name="Zhu Y."/>
            <person name="Wu F."/>
            <person name="Chen Y."/>
            <person name="Wang J."/>
            <person name="Peng C."/>
            <person name="Meng J."/>
            <person name="Yang L."/>
            <person name="Liu J."/>
            <person name="Wen B."/>
            <person name="Zhang N."/>
            <person name="Huang Z."/>
            <person name="Zhu Q."/>
            <person name="Feng Y."/>
            <person name="Mount A."/>
            <person name="Hedgecock D."/>
            <person name="Xu Z."/>
            <person name="Liu Y."/>
            <person name="Domazet-Loso T."/>
            <person name="Du Y."/>
            <person name="Sun X."/>
            <person name="Zhang S."/>
            <person name="Liu B."/>
            <person name="Cheng P."/>
            <person name="Jiang X."/>
            <person name="Li J."/>
            <person name="Fan D."/>
            <person name="Wang W."/>
            <person name="Fu W."/>
            <person name="Wang T."/>
            <person name="Wang B."/>
            <person name="Zhang J."/>
            <person name="Peng Z."/>
            <person name="Li Y."/>
            <person name="Li N."/>
            <person name="Wang J."/>
            <person name="Chen M."/>
            <person name="He Y."/>
            <person name="Tan F."/>
            <person name="Song X."/>
            <person name="Zheng Q."/>
            <person name="Huang R."/>
            <person name="Yang H."/>
            <person name="Du X."/>
            <person name="Chen L."/>
            <person name="Yang M."/>
            <person name="Gaffney P.M."/>
            <person name="Wang S."/>
            <person name="Luo L."/>
            <person name="She Z."/>
            <person name="Ming Y."/>
            <person name="Huang W."/>
            <person name="Zhang S."/>
            <person name="Huang B."/>
            <person name="Zhang Y."/>
            <person name="Qu T."/>
            <person name="Ni P."/>
            <person name="Miao G."/>
            <person name="Wang J."/>
            <person name="Wang Q."/>
            <person name="Steinberg C.E."/>
            <person name="Wang H."/>
            <person name="Li N."/>
            <person name="Qian L."/>
            <person name="Zhang G."/>
            <person name="Li Y."/>
            <person name="Yang H."/>
            <person name="Liu X."/>
            <person name="Wang J."/>
            <person name="Yin Y."/>
            <person name="Wang J."/>
        </authorList>
    </citation>
    <scope>NUCLEOTIDE SEQUENCE [LARGE SCALE GENOMIC DNA]</scope>
    <source>
        <strain evidence="1">05x7-T-G4-1.051#20</strain>
    </source>
</reference>
<gene>
    <name evidence="1" type="ORF">CGI_10014808</name>
</gene>
<name>K1PSS8_MAGGI</name>
<dbReference type="EMBL" id="JH816680">
    <property type="protein sequence ID" value="EKC24688.1"/>
    <property type="molecule type" value="Genomic_DNA"/>
</dbReference>
<dbReference type="InParanoid" id="K1PSS8"/>
<organism evidence="1">
    <name type="scientific">Magallana gigas</name>
    <name type="common">Pacific oyster</name>
    <name type="synonym">Crassostrea gigas</name>
    <dbReference type="NCBI Taxonomy" id="29159"/>
    <lineage>
        <taxon>Eukaryota</taxon>
        <taxon>Metazoa</taxon>
        <taxon>Spiralia</taxon>
        <taxon>Lophotrochozoa</taxon>
        <taxon>Mollusca</taxon>
        <taxon>Bivalvia</taxon>
        <taxon>Autobranchia</taxon>
        <taxon>Pteriomorphia</taxon>
        <taxon>Ostreida</taxon>
        <taxon>Ostreoidea</taxon>
        <taxon>Ostreidae</taxon>
        <taxon>Magallana</taxon>
    </lineage>
</organism>